<evidence type="ECO:0000313" key="1">
    <source>
        <dbReference type="EMBL" id="KKN66006.1"/>
    </source>
</evidence>
<dbReference type="EMBL" id="LAZR01000512">
    <property type="protein sequence ID" value="KKN66006.1"/>
    <property type="molecule type" value="Genomic_DNA"/>
</dbReference>
<gene>
    <name evidence="1" type="ORF">LCGC14_0475980</name>
</gene>
<sequence length="78" mass="9076">MNGYECGGCDMSPCICAEEKAREEERKASVRLGKLEKDTNELYFALTKPKGLRLKLLRWLYPEITRVADSLRKCYWAE</sequence>
<proteinExistence type="predicted"/>
<dbReference type="AlphaFoldDB" id="A0A0F9UXR4"/>
<organism evidence="1">
    <name type="scientific">marine sediment metagenome</name>
    <dbReference type="NCBI Taxonomy" id="412755"/>
    <lineage>
        <taxon>unclassified sequences</taxon>
        <taxon>metagenomes</taxon>
        <taxon>ecological metagenomes</taxon>
    </lineage>
</organism>
<reference evidence="1" key="1">
    <citation type="journal article" date="2015" name="Nature">
        <title>Complex archaea that bridge the gap between prokaryotes and eukaryotes.</title>
        <authorList>
            <person name="Spang A."/>
            <person name="Saw J.H."/>
            <person name="Jorgensen S.L."/>
            <person name="Zaremba-Niedzwiedzka K."/>
            <person name="Martijn J."/>
            <person name="Lind A.E."/>
            <person name="van Eijk R."/>
            <person name="Schleper C."/>
            <person name="Guy L."/>
            <person name="Ettema T.J."/>
        </authorList>
    </citation>
    <scope>NUCLEOTIDE SEQUENCE</scope>
</reference>
<name>A0A0F9UXR4_9ZZZZ</name>
<comment type="caution">
    <text evidence="1">The sequence shown here is derived from an EMBL/GenBank/DDBJ whole genome shotgun (WGS) entry which is preliminary data.</text>
</comment>
<protein>
    <submittedName>
        <fullName evidence="1">Uncharacterized protein</fullName>
    </submittedName>
</protein>
<accession>A0A0F9UXR4</accession>